<name>A0A1L6JAS3_9SPHN</name>
<reference evidence="4" key="2">
    <citation type="submission" date="2016-12" db="EMBL/GenBank/DDBJ databases">
        <title>Whole genome sequencing of Sphingomonas sp. ABOJV.</title>
        <authorList>
            <person name="Conlan S."/>
            <person name="Thomas P.J."/>
            <person name="Mullikin J."/>
            <person name="Palmore T.N."/>
            <person name="Frank K.M."/>
            <person name="Segre J.A."/>
        </authorList>
    </citation>
    <scope>NUCLEOTIDE SEQUENCE [LARGE SCALE GENOMIC DNA]</scope>
    <source>
        <strain evidence="4">ABOJV</strain>
    </source>
</reference>
<organism evidence="2 4">
    <name type="scientific">Sphingomonas koreensis</name>
    <dbReference type="NCBI Taxonomy" id="93064"/>
    <lineage>
        <taxon>Bacteria</taxon>
        <taxon>Pseudomonadati</taxon>
        <taxon>Pseudomonadota</taxon>
        <taxon>Alphaproteobacteria</taxon>
        <taxon>Sphingomonadales</taxon>
        <taxon>Sphingomonadaceae</taxon>
        <taxon>Sphingomonas</taxon>
    </lineage>
</organism>
<feature type="domain" description="Glycosyltransferase subfamily 4-like N-terminal" evidence="1">
    <location>
        <begin position="23"/>
        <end position="169"/>
    </location>
</feature>
<dbReference type="Gene3D" id="3.40.50.2000">
    <property type="entry name" value="Glycogen Phosphorylase B"/>
    <property type="match status" value="2"/>
</dbReference>
<evidence type="ECO:0000259" key="1">
    <source>
        <dbReference type="Pfam" id="PF13579"/>
    </source>
</evidence>
<dbReference type="CDD" id="cd03808">
    <property type="entry name" value="GT4_CapM-like"/>
    <property type="match status" value="1"/>
</dbReference>
<proteinExistence type="predicted"/>
<dbReference type="OrthoDB" id="9790710at2"/>
<evidence type="ECO:0000313" key="4">
    <source>
        <dbReference type="Proteomes" id="UP000185161"/>
    </source>
</evidence>
<dbReference type="GeneID" id="44133262"/>
<dbReference type="KEGG" id="skr:BRX40_11870"/>
<dbReference type="InterPro" id="IPR028098">
    <property type="entry name" value="Glyco_trans_4-like_N"/>
</dbReference>
<dbReference type="Pfam" id="PF13692">
    <property type="entry name" value="Glyco_trans_1_4"/>
    <property type="match status" value="1"/>
</dbReference>
<sequence length="406" mass="44414">MPRETIIVAASLAYSLTNFRGPLIARMVQAGYRVIACAPDANGPVIAELAALGVGFRRVPMDRTGRNPLRDVRTCLAYLRMFRAERPSLVIAYTQKPIIYAGLALRAVRNTGFIPIVTGLGYVFSEAGRNRRLQALTTRLFRASLKRASQILVFNDDDAQELRRRGMVDDGQALYRLPGSGVDLVRFRRHPIPAGAPKFLLIARLLSDKGLREFAQAAAIVRARFPAARFQLLGPFDPNPAAIPRDEIEGWVRSGDIEYLGATDDVVPHLADCTVYVLPSYREGLPRTVLEAMAVGRAIITTDAPGCRDTVEQGGNGFLVTPRSAPDLAAAMLHFCEDPALASRMGARSRALAEERYDAVEVGRQTMEAILRGRYPEQRSRISPAEADGCEHRAGAAPLGHIGFQP</sequence>
<dbReference type="Pfam" id="PF13579">
    <property type="entry name" value="Glyco_trans_4_4"/>
    <property type="match status" value="1"/>
</dbReference>
<dbReference type="PANTHER" id="PTHR12526:SF638">
    <property type="entry name" value="SPORE COAT PROTEIN SA"/>
    <property type="match status" value="1"/>
</dbReference>
<keyword evidence="4" id="KW-1185">Reference proteome</keyword>
<protein>
    <submittedName>
        <fullName evidence="3">Glycosyltransferase family 1 protein</fullName>
    </submittedName>
</protein>
<dbReference type="Proteomes" id="UP000286681">
    <property type="component" value="Unassembled WGS sequence"/>
</dbReference>
<gene>
    <name evidence="2" type="ORF">BRX40_11870</name>
    <name evidence="3" type="ORF">CA257_20370</name>
</gene>
<dbReference type="Proteomes" id="UP000185161">
    <property type="component" value="Chromosome"/>
</dbReference>
<evidence type="ECO:0000313" key="2">
    <source>
        <dbReference type="EMBL" id="APR53034.1"/>
    </source>
</evidence>
<dbReference type="EMBL" id="CP018820">
    <property type="protein sequence ID" value="APR53034.1"/>
    <property type="molecule type" value="Genomic_DNA"/>
</dbReference>
<dbReference type="GO" id="GO:0016757">
    <property type="term" value="F:glycosyltransferase activity"/>
    <property type="evidence" value="ECO:0007669"/>
    <property type="project" value="TreeGrafter"/>
</dbReference>
<dbReference type="EMBL" id="QQWO01000024">
    <property type="protein sequence ID" value="RSU99262.1"/>
    <property type="molecule type" value="Genomic_DNA"/>
</dbReference>
<evidence type="ECO:0000313" key="3">
    <source>
        <dbReference type="EMBL" id="RSU99262.1"/>
    </source>
</evidence>
<dbReference type="SUPFAM" id="SSF53756">
    <property type="entry name" value="UDP-Glycosyltransferase/glycogen phosphorylase"/>
    <property type="match status" value="1"/>
</dbReference>
<dbReference type="PANTHER" id="PTHR12526">
    <property type="entry name" value="GLYCOSYLTRANSFERASE"/>
    <property type="match status" value="1"/>
</dbReference>
<evidence type="ECO:0000313" key="5">
    <source>
        <dbReference type="Proteomes" id="UP000286681"/>
    </source>
</evidence>
<dbReference type="STRING" id="93064.BRX40_11870"/>
<dbReference type="AlphaFoldDB" id="A0A1L6JAS3"/>
<reference evidence="2" key="1">
    <citation type="submission" date="2016-12" db="EMBL/GenBank/DDBJ databases">
        <title>Whole genome sequencing of Sphingomonas koreensis.</title>
        <authorList>
            <person name="Conlan S."/>
            <person name="Thomas P.J."/>
            <person name="Mullikin J."/>
            <person name="Palmore T.N."/>
            <person name="Frank K.M."/>
            <person name="Segre J.A."/>
        </authorList>
    </citation>
    <scope>NUCLEOTIDE SEQUENCE</scope>
    <source>
        <strain evidence="2">ABOJV</strain>
    </source>
</reference>
<dbReference type="RefSeq" id="WP_075151715.1">
    <property type="nucleotide sequence ID" value="NZ_CP018820.1"/>
</dbReference>
<reference evidence="3 5" key="3">
    <citation type="submission" date="2018-07" db="EMBL/GenBank/DDBJ databases">
        <title>Genomic and Epidemiologic Investigation of an Indolent Hospital Outbreak.</title>
        <authorList>
            <person name="Johnson R.C."/>
            <person name="Deming C."/>
            <person name="Conlan S."/>
            <person name="Zellmer C.J."/>
            <person name="Michelin A.V."/>
            <person name="Lee-Lin S."/>
            <person name="Thomas P.J."/>
            <person name="Park M."/>
            <person name="Weingarten R.A."/>
            <person name="Less J."/>
            <person name="Dekker J.P."/>
            <person name="Frank K.M."/>
            <person name="Musser K.A."/>
            <person name="Mcquiston J.R."/>
            <person name="Henderson D.K."/>
            <person name="Lau A.F."/>
            <person name="Palmore T.N."/>
            <person name="Segre J.A."/>
        </authorList>
    </citation>
    <scope>NUCLEOTIDE SEQUENCE [LARGE SCALE GENOMIC DNA]</scope>
    <source>
        <strain evidence="3 5">SK-NIH.Env10_0317</strain>
    </source>
</reference>
<accession>A0A1L6JAS3</accession>